<dbReference type="AlphaFoldDB" id="A0A4U5K518"/>
<organism evidence="5 6">
    <name type="scientific">Luteimonas gilva</name>
    <dbReference type="NCBI Taxonomy" id="2572684"/>
    <lineage>
        <taxon>Bacteria</taxon>
        <taxon>Pseudomonadati</taxon>
        <taxon>Pseudomonadota</taxon>
        <taxon>Gammaproteobacteria</taxon>
        <taxon>Lysobacterales</taxon>
        <taxon>Lysobacteraceae</taxon>
        <taxon>Luteimonas</taxon>
    </lineage>
</organism>
<evidence type="ECO:0000256" key="3">
    <source>
        <dbReference type="ARBA" id="ARBA00022801"/>
    </source>
</evidence>
<comment type="catalytic activity">
    <reaction evidence="4">
        <text>alpha,alpha-trehalose 6-phosphate + H2O = alpha,alpha-trehalose + phosphate</text>
        <dbReference type="Rhea" id="RHEA:23420"/>
        <dbReference type="ChEBI" id="CHEBI:15377"/>
        <dbReference type="ChEBI" id="CHEBI:16551"/>
        <dbReference type="ChEBI" id="CHEBI:43474"/>
        <dbReference type="ChEBI" id="CHEBI:58429"/>
        <dbReference type="EC" id="3.1.3.12"/>
    </reaction>
</comment>
<dbReference type="CDD" id="cd01627">
    <property type="entry name" value="HAD_TPP"/>
    <property type="match status" value="1"/>
</dbReference>
<gene>
    <name evidence="5" type="primary">otsB</name>
    <name evidence="5" type="ORF">FCE95_07870</name>
</gene>
<dbReference type="InterPro" id="IPR044651">
    <property type="entry name" value="OTSB-like"/>
</dbReference>
<comment type="pathway">
    <text evidence="1 4">Glycan biosynthesis; trehalose biosynthesis.</text>
</comment>
<keyword evidence="4" id="KW-0460">Magnesium</keyword>
<reference evidence="5 6" key="1">
    <citation type="submission" date="2019-04" db="EMBL/GenBank/DDBJ databases">
        <title>Reference strain of H23.</title>
        <authorList>
            <person name="Luo X."/>
        </authorList>
    </citation>
    <scope>NUCLEOTIDE SEQUENCE [LARGE SCALE GENOMIC DNA]</scope>
    <source>
        <strain evidence="5 6">H23</strain>
    </source>
</reference>
<dbReference type="GO" id="GO:0004805">
    <property type="term" value="F:trehalose-phosphatase activity"/>
    <property type="evidence" value="ECO:0007669"/>
    <property type="project" value="UniProtKB-EC"/>
</dbReference>
<dbReference type="NCBIfam" id="TIGR00685">
    <property type="entry name" value="T6PP"/>
    <property type="match status" value="1"/>
</dbReference>
<dbReference type="EMBL" id="SZUA01000001">
    <property type="protein sequence ID" value="TKR34169.1"/>
    <property type="molecule type" value="Genomic_DNA"/>
</dbReference>
<dbReference type="GO" id="GO:0005992">
    <property type="term" value="P:trehalose biosynthetic process"/>
    <property type="evidence" value="ECO:0007669"/>
    <property type="project" value="UniProtKB-UniPathway"/>
</dbReference>
<dbReference type="UniPathway" id="UPA00299"/>
<dbReference type="SUPFAM" id="SSF56784">
    <property type="entry name" value="HAD-like"/>
    <property type="match status" value="1"/>
</dbReference>
<dbReference type="Gene3D" id="3.30.70.1020">
    <property type="entry name" value="Trehalose-6-phosphate phosphatase related protein, domain 2"/>
    <property type="match status" value="1"/>
</dbReference>
<comment type="cofactor">
    <cofactor evidence="4">
        <name>Mg(2+)</name>
        <dbReference type="ChEBI" id="CHEBI:18420"/>
    </cofactor>
</comment>
<dbReference type="NCBIfam" id="TIGR01484">
    <property type="entry name" value="HAD-SF-IIB"/>
    <property type="match status" value="1"/>
</dbReference>
<keyword evidence="6" id="KW-1185">Reference proteome</keyword>
<dbReference type="OrthoDB" id="9814913at2"/>
<dbReference type="Gene3D" id="3.40.50.1000">
    <property type="entry name" value="HAD superfamily/HAD-like"/>
    <property type="match status" value="1"/>
</dbReference>
<dbReference type="InterPro" id="IPR023214">
    <property type="entry name" value="HAD_sf"/>
</dbReference>
<evidence type="ECO:0000256" key="1">
    <source>
        <dbReference type="ARBA" id="ARBA00005199"/>
    </source>
</evidence>
<keyword evidence="3 4" id="KW-0378">Hydrolase</keyword>
<dbReference type="GO" id="GO:0000287">
    <property type="term" value="F:magnesium ion binding"/>
    <property type="evidence" value="ECO:0007669"/>
    <property type="project" value="UniProtKB-ARBA"/>
</dbReference>
<comment type="similarity">
    <text evidence="2 4">Belongs to the trehalose phosphatase family.</text>
</comment>
<evidence type="ECO:0000313" key="5">
    <source>
        <dbReference type="EMBL" id="TKR34169.1"/>
    </source>
</evidence>
<dbReference type="Proteomes" id="UP000308707">
    <property type="component" value="Unassembled WGS sequence"/>
</dbReference>
<dbReference type="RefSeq" id="WP_137266372.1">
    <property type="nucleotide sequence ID" value="NZ_SZUA01000001.1"/>
</dbReference>
<dbReference type="InterPro" id="IPR036412">
    <property type="entry name" value="HAD-like_sf"/>
</dbReference>
<sequence>MSAAPTTQRQRPPSPADDWALFLDVDGCLLDFSDTPDGVVVPPGLPARLDALAQRLDGALALVSGRTLAGLDRLFAPLHLPAAGLHGLERRHDGVQIASPAAPVALADIREQASRFAERHPGAVIEDKGAAIALHWRMAPQAATELSTFAAQALDRLPGYRLQYGHQVVELRPASADKGDAIAAFLDEAPFRGRLPVFAGDDLTDEHGFEVVNARGGVSVLVGAREPSVARWQLDGVSAVREWLGLQHEEAKR</sequence>
<comment type="function">
    <text evidence="4">Removes the phosphate from trehalose 6-phosphate to produce free trehalose.</text>
</comment>
<evidence type="ECO:0000313" key="6">
    <source>
        <dbReference type="Proteomes" id="UP000308707"/>
    </source>
</evidence>
<dbReference type="PANTHER" id="PTHR43768">
    <property type="entry name" value="TREHALOSE 6-PHOSPHATE PHOSPHATASE"/>
    <property type="match status" value="1"/>
</dbReference>
<dbReference type="InterPro" id="IPR003337">
    <property type="entry name" value="Trehalose_PPase"/>
</dbReference>
<dbReference type="Pfam" id="PF02358">
    <property type="entry name" value="Trehalose_PPase"/>
    <property type="match status" value="1"/>
</dbReference>
<name>A0A4U5K518_9GAMM</name>
<proteinExistence type="inferred from homology"/>
<comment type="caution">
    <text evidence="5">The sequence shown here is derived from an EMBL/GenBank/DDBJ whole genome shotgun (WGS) entry which is preliminary data.</text>
</comment>
<dbReference type="PANTHER" id="PTHR43768:SF3">
    <property type="entry name" value="TREHALOSE 6-PHOSPHATE PHOSPHATASE"/>
    <property type="match status" value="1"/>
</dbReference>
<accession>A0A4U5K518</accession>
<dbReference type="InterPro" id="IPR006379">
    <property type="entry name" value="HAD-SF_hydro_IIB"/>
</dbReference>
<dbReference type="EC" id="3.1.3.12" evidence="4"/>
<protein>
    <recommendedName>
        <fullName evidence="4">Trehalose 6-phosphate phosphatase</fullName>
        <ecNumber evidence="4">3.1.3.12</ecNumber>
    </recommendedName>
</protein>
<evidence type="ECO:0000256" key="4">
    <source>
        <dbReference type="RuleBase" id="RU361117"/>
    </source>
</evidence>
<keyword evidence="4" id="KW-0479">Metal-binding</keyword>
<evidence type="ECO:0000256" key="2">
    <source>
        <dbReference type="ARBA" id="ARBA00008770"/>
    </source>
</evidence>